<evidence type="ECO:0000313" key="2">
    <source>
        <dbReference type="Proteomes" id="UP001371456"/>
    </source>
</evidence>
<protein>
    <submittedName>
        <fullName evidence="1">Uncharacterized protein</fullName>
    </submittedName>
</protein>
<accession>A0AAN8YAB0</accession>
<sequence>MFVSNSDMIYLTDMV</sequence>
<proteinExistence type="predicted"/>
<keyword evidence="2" id="KW-1185">Reference proteome</keyword>
<comment type="caution">
    <text evidence="1">The sequence shown here is derived from an EMBL/GenBank/DDBJ whole genome shotgun (WGS) entry which is preliminary data.</text>
</comment>
<dbReference type="Proteomes" id="UP001371456">
    <property type="component" value="Unassembled WGS sequence"/>
</dbReference>
<reference evidence="1 2" key="1">
    <citation type="submission" date="2024-02" db="EMBL/GenBank/DDBJ databases">
        <title>de novo genome assembly of Solanum bulbocastanum strain 11H21.</title>
        <authorList>
            <person name="Hosaka A.J."/>
        </authorList>
    </citation>
    <scope>NUCLEOTIDE SEQUENCE [LARGE SCALE GENOMIC DNA]</scope>
    <source>
        <tissue evidence="1">Young leaves</tissue>
    </source>
</reference>
<gene>
    <name evidence="1" type="ORF">RDI58_017786</name>
</gene>
<organism evidence="1 2">
    <name type="scientific">Solanum bulbocastanum</name>
    <name type="common">Wild potato</name>
    <dbReference type="NCBI Taxonomy" id="147425"/>
    <lineage>
        <taxon>Eukaryota</taxon>
        <taxon>Viridiplantae</taxon>
        <taxon>Streptophyta</taxon>
        <taxon>Embryophyta</taxon>
        <taxon>Tracheophyta</taxon>
        <taxon>Spermatophyta</taxon>
        <taxon>Magnoliopsida</taxon>
        <taxon>eudicotyledons</taxon>
        <taxon>Gunneridae</taxon>
        <taxon>Pentapetalae</taxon>
        <taxon>asterids</taxon>
        <taxon>lamiids</taxon>
        <taxon>Solanales</taxon>
        <taxon>Solanaceae</taxon>
        <taxon>Solanoideae</taxon>
        <taxon>Solaneae</taxon>
        <taxon>Solanum</taxon>
    </lineage>
</organism>
<name>A0AAN8YAB0_SOLBU</name>
<dbReference type="EMBL" id="JBANQN010000007">
    <property type="protein sequence ID" value="KAK6784331.1"/>
    <property type="molecule type" value="Genomic_DNA"/>
</dbReference>
<evidence type="ECO:0000313" key="1">
    <source>
        <dbReference type="EMBL" id="KAK6784331.1"/>
    </source>
</evidence>